<evidence type="ECO:0000256" key="4">
    <source>
        <dbReference type="ARBA" id="ARBA00013081"/>
    </source>
</evidence>
<dbReference type="EC" id="3.1.3.16" evidence="4"/>
<evidence type="ECO:0000313" key="15">
    <source>
        <dbReference type="EMBL" id="KAG7551837.1"/>
    </source>
</evidence>
<dbReference type="PANTHER" id="PTHR47992">
    <property type="entry name" value="PROTEIN PHOSPHATASE"/>
    <property type="match status" value="1"/>
</dbReference>
<proteinExistence type="inferred from homology"/>
<gene>
    <name evidence="15" type="ORF">ISN45_Aa06g024690</name>
</gene>
<feature type="region of interest" description="Disordered" evidence="13">
    <location>
        <begin position="285"/>
        <end position="444"/>
    </location>
</feature>
<evidence type="ECO:0000256" key="10">
    <source>
        <dbReference type="ARBA" id="ARBA00047761"/>
    </source>
</evidence>
<dbReference type="InterPro" id="IPR000222">
    <property type="entry name" value="PP2C_BS"/>
</dbReference>
<feature type="compositionally biased region" description="Polar residues" evidence="13">
    <location>
        <begin position="346"/>
        <end position="355"/>
    </location>
</feature>
<keyword evidence="8 12" id="KW-0904">Protein phosphatase</keyword>
<evidence type="ECO:0000256" key="3">
    <source>
        <dbReference type="ARBA" id="ARBA00006702"/>
    </source>
</evidence>
<evidence type="ECO:0000256" key="11">
    <source>
        <dbReference type="ARBA" id="ARBA00048336"/>
    </source>
</evidence>
<comment type="cofactor">
    <cofactor evidence="1">
        <name>Mn(2+)</name>
        <dbReference type="ChEBI" id="CHEBI:29035"/>
    </cofactor>
</comment>
<evidence type="ECO:0000256" key="13">
    <source>
        <dbReference type="SAM" id="MobiDB-lite"/>
    </source>
</evidence>
<dbReference type="GO" id="GO:0004722">
    <property type="term" value="F:protein serine/threonine phosphatase activity"/>
    <property type="evidence" value="ECO:0007669"/>
    <property type="project" value="UniProtKB-EC"/>
</dbReference>
<feature type="compositionally biased region" description="Polar residues" evidence="13">
    <location>
        <begin position="405"/>
        <end position="417"/>
    </location>
</feature>
<comment type="cofactor">
    <cofactor evidence="2">
        <name>Mg(2+)</name>
        <dbReference type="ChEBI" id="CHEBI:18420"/>
    </cofactor>
</comment>
<name>A0A8T1YZ53_9BRAS</name>
<evidence type="ECO:0000256" key="2">
    <source>
        <dbReference type="ARBA" id="ARBA00001946"/>
    </source>
</evidence>
<dbReference type="SMART" id="SM00332">
    <property type="entry name" value="PP2Cc"/>
    <property type="match status" value="1"/>
</dbReference>
<dbReference type="CDD" id="cd00143">
    <property type="entry name" value="PP2Cc"/>
    <property type="match status" value="1"/>
</dbReference>
<feature type="domain" description="PPM-type phosphatase" evidence="14">
    <location>
        <begin position="33"/>
        <end position="279"/>
    </location>
</feature>
<evidence type="ECO:0000313" key="16">
    <source>
        <dbReference type="Proteomes" id="UP000694240"/>
    </source>
</evidence>
<evidence type="ECO:0000256" key="8">
    <source>
        <dbReference type="ARBA" id="ARBA00022912"/>
    </source>
</evidence>
<dbReference type="Pfam" id="PF00481">
    <property type="entry name" value="PP2C"/>
    <property type="match status" value="1"/>
</dbReference>
<keyword evidence="16" id="KW-1185">Reference proteome</keyword>
<feature type="compositionally biased region" description="Polar residues" evidence="13">
    <location>
        <begin position="328"/>
        <end position="338"/>
    </location>
</feature>
<dbReference type="EMBL" id="JAEFBK010000011">
    <property type="protein sequence ID" value="KAG7551837.1"/>
    <property type="molecule type" value="Genomic_DNA"/>
</dbReference>
<keyword evidence="5" id="KW-0479">Metal-binding</keyword>
<protein>
    <recommendedName>
        <fullName evidence="4">protein-serine/threonine phosphatase</fullName>
        <ecNumber evidence="4">3.1.3.16</ecNumber>
    </recommendedName>
</protein>
<dbReference type="GO" id="GO:0046872">
    <property type="term" value="F:metal ion binding"/>
    <property type="evidence" value="ECO:0007669"/>
    <property type="project" value="UniProtKB-KW"/>
</dbReference>
<feature type="compositionally biased region" description="Low complexity" evidence="13">
    <location>
        <begin position="285"/>
        <end position="297"/>
    </location>
</feature>
<evidence type="ECO:0000256" key="1">
    <source>
        <dbReference type="ARBA" id="ARBA00001936"/>
    </source>
</evidence>
<evidence type="ECO:0000256" key="9">
    <source>
        <dbReference type="ARBA" id="ARBA00023211"/>
    </source>
</evidence>
<sequence length="444" mass="47948">MGYMDLALSYSNQMRIVEAPASGGGLSQNGKFSYGYASSAGKRSSMEDFFETRIDGIDGEIVGLFGVFDGHGGARAAEYVKRHLFSNLITHPKFISDTKSAIADAYTHTDSELLKSENSHTRDAGSTASTAILVGDRLLVANVGDSRAVICRGGNAFAVSRDHKPDQSDERERIENAGGFVMWAGTWRVGGVLAVSRAFGDRLLKQYVVADPEIQEEKIDDSLEFLILASDGLWDVFSNEEAVAVVKEVEDPEESTKKLVGEAIRRGSADNITCVVVRFLESKTANNNGSSSSEEANQVQTAVRNDSDHKSTKDTNQDHISVHRDLDCSNSDNENLNQKPMAVTATRRSVSTEQSGLAEEKNQMPIAIRSGSEPKSSAKVPNQGKITVHNDSDSSIANQKPKAATHTTSLEQSGSTGEKNRKPIQVHSDHSAASKTNSTTSIFN</sequence>
<dbReference type="AlphaFoldDB" id="A0A8T1YZ53"/>
<evidence type="ECO:0000256" key="6">
    <source>
        <dbReference type="ARBA" id="ARBA00022801"/>
    </source>
</evidence>
<dbReference type="SMART" id="SM00331">
    <property type="entry name" value="PP2C_SIG"/>
    <property type="match status" value="1"/>
</dbReference>
<comment type="similarity">
    <text evidence="3 12">Belongs to the PP2C family.</text>
</comment>
<evidence type="ECO:0000256" key="7">
    <source>
        <dbReference type="ARBA" id="ARBA00022842"/>
    </source>
</evidence>
<dbReference type="Proteomes" id="UP000694240">
    <property type="component" value="Chromosome 11"/>
</dbReference>
<dbReference type="InterPro" id="IPR015655">
    <property type="entry name" value="PP2C"/>
</dbReference>
<comment type="caution">
    <text evidence="15">The sequence shown here is derived from an EMBL/GenBank/DDBJ whole genome shotgun (WGS) entry which is preliminary data.</text>
</comment>
<keyword evidence="7" id="KW-0460">Magnesium</keyword>
<comment type="catalytic activity">
    <reaction evidence="11">
        <text>O-phospho-L-threonyl-[protein] + H2O = L-threonyl-[protein] + phosphate</text>
        <dbReference type="Rhea" id="RHEA:47004"/>
        <dbReference type="Rhea" id="RHEA-COMP:11060"/>
        <dbReference type="Rhea" id="RHEA-COMP:11605"/>
        <dbReference type="ChEBI" id="CHEBI:15377"/>
        <dbReference type="ChEBI" id="CHEBI:30013"/>
        <dbReference type="ChEBI" id="CHEBI:43474"/>
        <dbReference type="ChEBI" id="CHEBI:61977"/>
        <dbReference type="EC" id="3.1.3.16"/>
    </reaction>
</comment>
<keyword evidence="9" id="KW-0464">Manganese</keyword>
<feature type="compositionally biased region" description="Polar residues" evidence="13">
    <location>
        <begin position="433"/>
        <end position="444"/>
    </location>
</feature>
<comment type="catalytic activity">
    <reaction evidence="10">
        <text>O-phospho-L-seryl-[protein] + H2O = L-seryl-[protein] + phosphate</text>
        <dbReference type="Rhea" id="RHEA:20629"/>
        <dbReference type="Rhea" id="RHEA-COMP:9863"/>
        <dbReference type="Rhea" id="RHEA-COMP:11604"/>
        <dbReference type="ChEBI" id="CHEBI:15377"/>
        <dbReference type="ChEBI" id="CHEBI:29999"/>
        <dbReference type="ChEBI" id="CHEBI:43474"/>
        <dbReference type="ChEBI" id="CHEBI:83421"/>
        <dbReference type="EC" id="3.1.3.16"/>
    </reaction>
</comment>
<reference evidence="15 16" key="1">
    <citation type="submission" date="2020-12" db="EMBL/GenBank/DDBJ databases">
        <title>Concerted genomic and epigenomic changes stabilize Arabidopsis allopolyploids.</title>
        <authorList>
            <person name="Chen Z."/>
        </authorList>
    </citation>
    <scope>NUCLEOTIDE SEQUENCE [LARGE SCALE GENOMIC DNA]</scope>
    <source>
        <strain evidence="15">Allo738</strain>
        <tissue evidence="15">Leaf</tissue>
    </source>
</reference>
<evidence type="ECO:0000256" key="5">
    <source>
        <dbReference type="ARBA" id="ARBA00022723"/>
    </source>
</evidence>
<dbReference type="PROSITE" id="PS01032">
    <property type="entry name" value="PPM_1"/>
    <property type="match status" value="1"/>
</dbReference>
<keyword evidence="6 12" id="KW-0378">Hydrolase</keyword>
<organism evidence="15 16">
    <name type="scientific">Arabidopsis thaliana x Arabidopsis arenosa</name>
    <dbReference type="NCBI Taxonomy" id="1240361"/>
    <lineage>
        <taxon>Eukaryota</taxon>
        <taxon>Viridiplantae</taxon>
        <taxon>Streptophyta</taxon>
        <taxon>Embryophyta</taxon>
        <taxon>Tracheophyta</taxon>
        <taxon>Spermatophyta</taxon>
        <taxon>Magnoliopsida</taxon>
        <taxon>eudicotyledons</taxon>
        <taxon>Gunneridae</taxon>
        <taxon>Pentapetalae</taxon>
        <taxon>rosids</taxon>
        <taxon>malvids</taxon>
        <taxon>Brassicales</taxon>
        <taxon>Brassicaceae</taxon>
        <taxon>Camelineae</taxon>
        <taxon>Arabidopsis</taxon>
    </lineage>
</organism>
<evidence type="ECO:0000256" key="12">
    <source>
        <dbReference type="RuleBase" id="RU003465"/>
    </source>
</evidence>
<dbReference type="PROSITE" id="PS51746">
    <property type="entry name" value="PPM_2"/>
    <property type="match status" value="1"/>
</dbReference>
<feature type="compositionally biased region" description="Basic and acidic residues" evidence="13">
    <location>
        <begin position="305"/>
        <end position="327"/>
    </location>
</feature>
<accession>A0A8T1YZ53</accession>
<dbReference type="InterPro" id="IPR001932">
    <property type="entry name" value="PPM-type_phosphatase-like_dom"/>
</dbReference>
<dbReference type="FunFam" id="3.60.40.10:FF:000011">
    <property type="entry name" value="probable protein phosphatase 2C 59"/>
    <property type="match status" value="1"/>
</dbReference>
<evidence type="ECO:0000259" key="14">
    <source>
        <dbReference type="PROSITE" id="PS51746"/>
    </source>
</evidence>